<evidence type="ECO:0000259" key="3">
    <source>
        <dbReference type="PROSITE" id="PS50102"/>
    </source>
</evidence>
<keyword evidence="1" id="KW-0694">RNA-binding</keyword>
<dbReference type="OrthoDB" id="1875751at2759"/>
<keyword evidence="2" id="KW-1133">Transmembrane helix</keyword>
<dbReference type="PROSITE" id="PS50102">
    <property type="entry name" value="RRM"/>
    <property type="match status" value="1"/>
</dbReference>
<dbReference type="AlphaFoldDB" id="A0A813FDZ0"/>
<feature type="domain" description="RRM" evidence="3">
    <location>
        <begin position="6"/>
        <end position="53"/>
    </location>
</feature>
<sequence length="73" mass="8281">MHEEERKVVVTGLTQNATEPMLREAFRKCGYIEDVVVARESGGTSRGFAFVVFGLVDIYIYINTCFFKTQPTN</sequence>
<dbReference type="Proteomes" id="UP000654075">
    <property type="component" value="Unassembled WGS sequence"/>
</dbReference>
<organism evidence="4 5">
    <name type="scientific">Polarella glacialis</name>
    <name type="common">Dinoflagellate</name>
    <dbReference type="NCBI Taxonomy" id="89957"/>
    <lineage>
        <taxon>Eukaryota</taxon>
        <taxon>Sar</taxon>
        <taxon>Alveolata</taxon>
        <taxon>Dinophyceae</taxon>
        <taxon>Suessiales</taxon>
        <taxon>Suessiaceae</taxon>
        <taxon>Polarella</taxon>
    </lineage>
</organism>
<keyword evidence="2" id="KW-0472">Membrane</keyword>
<evidence type="ECO:0000313" key="4">
    <source>
        <dbReference type="EMBL" id="CAE8610055.1"/>
    </source>
</evidence>
<dbReference type="InterPro" id="IPR035979">
    <property type="entry name" value="RBD_domain_sf"/>
</dbReference>
<dbReference type="SUPFAM" id="SSF54928">
    <property type="entry name" value="RNA-binding domain, RBD"/>
    <property type="match status" value="1"/>
</dbReference>
<dbReference type="EMBL" id="CAJNNV010024511">
    <property type="protein sequence ID" value="CAE8610055.1"/>
    <property type="molecule type" value="Genomic_DNA"/>
</dbReference>
<proteinExistence type="predicted"/>
<comment type="caution">
    <text evidence="4">The sequence shown here is derived from an EMBL/GenBank/DDBJ whole genome shotgun (WGS) entry which is preliminary data.</text>
</comment>
<protein>
    <recommendedName>
        <fullName evidence="3">RRM domain-containing protein</fullName>
    </recommendedName>
</protein>
<dbReference type="InterPro" id="IPR012677">
    <property type="entry name" value="Nucleotide-bd_a/b_plait_sf"/>
</dbReference>
<reference evidence="4" key="1">
    <citation type="submission" date="2021-02" db="EMBL/GenBank/DDBJ databases">
        <authorList>
            <person name="Dougan E. K."/>
            <person name="Rhodes N."/>
            <person name="Thang M."/>
            <person name="Chan C."/>
        </authorList>
    </citation>
    <scope>NUCLEOTIDE SEQUENCE</scope>
</reference>
<evidence type="ECO:0000256" key="1">
    <source>
        <dbReference type="PROSITE-ProRule" id="PRU00176"/>
    </source>
</evidence>
<dbReference type="InterPro" id="IPR000504">
    <property type="entry name" value="RRM_dom"/>
</dbReference>
<keyword evidence="2" id="KW-0812">Transmembrane</keyword>
<name>A0A813FDZ0_POLGL</name>
<dbReference type="SMART" id="SM00360">
    <property type="entry name" value="RRM"/>
    <property type="match status" value="1"/>
</dbReference>
<evidence type="ECO:0000313" key="5">
    <source>
        <dbReference type="Proteomes" id="UP000654075"/>
    </source>
</evidence>
<accession>A0A813FDZ0</accession>
<feature type="transmembrane region" description="Helical" evidence="2">
    <location>
        <begin position="47"/>
        <end position="67"/>
    </location>
</feature>
<keyword evidence="5" id="KW-1185">Reference proteome</keyword>
<evidence type="ECO:0000256" key="2">
    <source>
        <dbReference type="SAM" id="Phobius"/>
    </source>
</evidence>
<gene>
    <name evidence="4" type="ORF">PGLA1383_LOCUS27879</name>
</gene>
<dbReference type="Gene3D" id="3.30.70.330">
    <property type="match status" value="1"/>
</dbReference>
<dbReference type="CDD" id="cd00590">
    <property type="entry name" value="RRM_SF"/>
    <property type="match status" value="1"/>
</dbReference>
<dbReference type="GO" id="GO:0003723">
    <property type="term" value="F:RNA binding"/>
    <property type="evidence" value="ECO:0007669"/>
    <property type="project" value="UniProtKB-UniRule"/>
</dbReference>
<dbReference type="Pfam" id="PF00076">
    <property type="entry name" value="RRM_1"/>
    <property type="match status" value="1"/>
</dbReference>